<comment type="similarity">
    <text evidence="1">Belongs to the PPR family. PCMP-H subfamily.</text>
</comment>
<evidence type="ECO:0000313" key="5">
    <source>
        <dbReference type="RefSeq" id="XP_039134806.1"/>
    </source>
</evidence>
<evidence type="ECO:0000313" key="4">
    <source>
        <dbReference type="Proteomes" id="UP001515500"/>
    </source>
</evidence>
<dbReference type="FunFam" id="1.25.40.10:FF:000184">
    <property type="entry name" value="Pentatricopeptide repeat-containing protein, chloroplastic"/>
    <property type="match status" value="1"/>
</dbReference>
<dbReference type="Pfam" id="PF01535">
    <property type="entry name" value="PPR"/>
    <property type="match status" value="4"/>
</dbReference>
<dbReference type="NCBIfam" id="TIGR00756">
    <property type="entry name" value="PPR"/>
    <property type="match status" value="6"/>
</dbReference>
<keyword evidence="2" id="KW-0677">Repeat</keyword>
<dbReference type="Proteomes" id="UP001515500">
    <property type="component" value="Chromosome 11"/>
</dbReference>
<sequence>MFPRAMKCMKSDKRTLMLLDRCQHLLLTIAQIHHLHARLIVSGAISDPYAAAKLLAFYAISEDGDLAHSRAVFGALRRPTAFAWNTMIRAHADRKQPLDALYLCKHMLRSGFSPNNYTFSFVLRACVELSSLFDGRKFHTQILKRGWELYDFVLNGLIHMYASCGCLDSARRLFDLSTNKDVISWTAMVHGYAKSGRIDVARELFDRMPERNEVSWSSMITAYSQIGMFKEALEVFNEMQLASVKPNQAGIVGALSACGFLGALDQGKWIHVYVERNGMVLDRILGTALIDMYAKCGCIENALKVFDEMPERDVFAYTSMISGLSNHGHSEKAIELFDSMENESVRPNEVTFICVLSACGRMGLVDRGRQIFDSMNRVYGIEPRVEHYGGFVDLLSRAGLLEEARRVVLEMPMEPDPYVLGALLNACRVHGEVELGKETVESLVKLGIDHSGVHVLLSNMHASADQWEDVLQVRKGMEEKKVMKVPGCSMIEIDGVACEFVAGDRSHMCMEEIMSVVEATDVQLKSSDFDDCMVESELAYA</sequence>
<dbReference type="FunFam" id="1.25.40.10:FF:000333">
    <property type="entry name" value="Pentatricopeptide repeat-containing protein"/>
    <property type="match status" value="1"/>
</dbReference>
<name>A0AB40C7L8_DIOCR</name>
<dbReference type="PROSITE" id="PS51375">
    <property type="entry name" value="PPR"/>
    <property type="match status" value="5"/>
</dbReference>
<dbReference type="GO" id="GO:0003723">
    <property type="term" value="F:RNA binding"/>
    <property type="evidence" value="ECO:0007669"/>
    <property type="project" value="InterPro"/>
</dbReference>
<evidence type="ECO:0000256" key="3">
    <source>
        <dbReference type="PROSITE-ProRule" id="PRU00708"/>
    </source>
</evidence>
<dbReference type="Pfam" id="PF20431">
    <property type="entry name" value="E_motif"/>
    <property type="match status" value="1"/>
</dbReference>
<dbReference type="Gene3D" id="1.25.40.10">
    <property type="entry name" value="Tetratricopeptide repeat domain"/>
    <property type="match status" value="3"/>
</dbReference>
<gene>
    <name evidence="5 6" type="primary">LOC120272122</name>
</gene>
<organism evidence="4 5">
    <name type="scientific">Dioscorea cayennensis subsp. rotundata</name>
    <name type="common">White Guinea yam</name>
    <name type="synonym">Dioscorea rotundata</name>
    <dbReference type="NCBI Taxonomy" id="55577"/>
    <lineage>
        <taxon>Eukaryota</taxon>
        <taxon>Viridiplantae</taxon>
        <taxon>Streptophyta</taxon>
        <taxon>Embryophyta</taxon>
        <taxon>Tracheophyta</taxon>
        <taxon>Spermatophyta</taxon>
        <taxon>Magnoliopsida</taxon>
        <taxon>Liliopsida</taxon>
        <taxon>Dioscoreales</taxon>
        <taxon>Dioscoreaceae</taxon>
        <taxon>Dioscorea</taxon>
    </lineage>
</organism>
<dbReference type="GO" id="GO:0009451">
    <property type="term" value="P:RNA modification"/>
    <property type="evidence" value="ECO:0007669"/>
    <property type="project" value="InterPro"/>
</dbReference>
<protein>
    <submittedName>
        <fullName evidence="5 6">Pentatricopeptide repeat-containing protein At5g66520-like</fullName>
    </submittedName>
</protein>
<dbReference type="AlphaFoldDB" id="A0AB40C7L8"/>
<dbReference type="PANTHER" id="PTHR47926:SF416">
    <property type="entry name" value="(WILD MALAYSIAN BANANA) HYPOTHETICAL PROTEIN"/>
    <property type="match status" value="1"/>
</dbReference>
<dbReference type="InterPro" id="IPR011990">
    <property type="entry name" value="TPR-like_helical_dom_sf"/>
</dbReference>
<dbReference type="RefSeq" id="XP_039134806.1">
    <property type="nucleotide sequence ID" value="XM_039278872.1"/>
</dbReference>
<feature type="repeat" description="PPR" evidence="3">
    <location>
        <begin position="212"/>
        <end position="246"/>
    </location>
</feature>
<dbReference type="InterPro" id="IPR046960">
    <property type="entry name" value="PPR_At4g14850-like_plant"/>
</dbReference>
<feature type="repeat" description="PPR" evidence="3">
    <location>
        <begin position="181"/>
        <end position="211"/>
    </location>
</feature>
<proteinExistence type="inferred from homology"/>
<dbReference type="Pfam" id="PF13041">
    <property type="entry name" value="PPR_2"/>
    <property type="match status" value="2"/>
</dbReference>
<dbReference type="InterPro" id="IPR002885">
    <property type="entry name" value="PPR_rpt"/>
</dbReference>
<keyword evidence="4" id="KW-1185">Reference proteome</keyword>
<dbReference type="GeneID" id="120272122"/>
<feature type="repeat" description="PPR" evidence="3">
    <location>
        <begin position="80"/>
        <end position="114"/>
    </location>
</feature>
<evidence type="ECO:0000256" key="1">
    <source>
        <dbReference type="ARBA" id="ARBA00006643"/>
    </source>
</evidence>
<feature type="repeat" description="PPR" evidence="3">
    <location>
        <begin position="313"/>
        <end position="347"/>
    </location>
</feature>
<accession>A0AB40C7L8</accession>
<evidence type="ECO:0000313" key="6">
    <source>
        <dbReference type="RefSeq" id="XP_039134807.1"/>
    </source>
</evidence>
<dbReference type="PANTHER" id="PTHR47926">
    <property type="entry name" value="PENTATRICOPEPTIDE REPEAT-CONTAINING PROTEIN"/>
    <property type="match status" value="1"/>
</dbReference>
<reference evidence="5 6" key="1">
    <citation type="submission" date="2025-04" db="UniProtKB">
        <authorList>
            <consortium name="RefSeq"/>
        </authorList>
    </citation>
    <scope>IDENTIFICATION</scope>
</reference>
<feature type="repeat" description="PPR" evidence="3">
    <location>
        <begin position="282"/>
        <end position="312"/>
    </location>
</feature>
<dbReference type="FunFam" id="1.25.40.10:FF:000470">
    <property type="entry name" value="Pentatricopeptide repeat-containing protein At5g66520"/>
    <property type="match status" value="1"/>
</dbReference>
<dbReference type="InterPro" id="IPR046848">
    <property type="entry name" value="E_motif"/>
</dbReference>
<dbReference type="RefSeq" id="XP_039134807.1">
    <property type="nucleotide sequence ID" value="XM_039278873.1"/>
</dbReference>
<evidence type="ECO:0000256" key="2">
    <source>
        <dbReference type="ARBA" id="ARBA00022737"/>
    </source>
</evidence>